<organism evidence="1">
    <name type="scientific">Streptomyces paromomycinus</name>
    <name type="common">Streptomyces rimosus subsp. paromomycinus</name>
    <dbReference type="NCBI Taxonomy" id="92743"/>
    <lineage>
        <taxon>Bacteria</taxon>
        <taxon>Bacillati</taxon>
        <taxon>Actinomycetota</taxon>
        <taxon>Actinomycetes</taxon>
        <taxon>Kitasatosporales</taxon>
        <taxon>Streptomycetaceae</taxon>
        <taxon>Streptomyces</taxon>
    </lineage>
</organism>
<accession>Q2MFM2</accession>
<protein>
    <submittedName>
        <fullName evidence="1">NDP-hexose synthase</fullName>
    </submittedName>
</protein>
<name>Q2MFM2_STREY</name>
<dbReference type="EMBL" id="AJ628955">
    <property type="protein sequence ID" value="CAG44627.1"/>
    <property type="molecule type" value="Genomic_DNA"/>
</dbReference>
<evidence type="ECO:0000313" key="1">
    <source>
        <dbReference type="EMBL" id="CAG44627.1"/>
    </source>
</evidence>
<sequence>MGPCRVGGCIPRPRGGARPCGSRAVVGAALVVADAVSREFGVSKARQALGWRGLSAGGGVCGPLGTVRRPRSPARV</sequence>
<gene>
    <name evidence="1" type="primary">SriL03.14c</name>
</gene>
<proteinExistence type="predicted"/>
<dbReference type="AlphaFoldDB" id="Q2MFM2"/>
<reference evidence="1" key="1">
    <citation type="submission" date="2004-02" db="EMBL/GenBank/DDBJ databases">
        <title>Analysis and comparison of the biosynthetic gene clusters for the 2-deoxystreptamine-containing aminoglycoside antibiotics ribostamycin, neomycin, lividomycin, paromomycin and butirosin.</title>
        <authorList>
            <person name="Aboshanab K.M."/>
            <person name="Schmidt-Beissner H."/>
            <person name="Wehmeier U.F."/>
            <person name="Welzel K."/>
            <person name="Vente A."/>
            <person name="Piepersberg W."/>
        </authorList>
    </citation>
    <scope>NUCLEOTIDE SEQUENCE</scope>
    <source>
        <strain evidence="1">NRRL 2455</strain>
    </source>
</reference>